<sequence>MFEDYQKLVFDDYQRKKTELPYGLSMPSPAKLKKLCAQACTKRFSRKDGKALNEFFGEGDERLACLKAIGKCPIDRFRPLVNYLKKDGGIATDTKNIELLAWLIDFEHRPFDLFRDYSKLLRVETVAPQGGDRGPDEIKVEVQEGESREDIEITPFNHRALTSKFRVGLASAMAIIFVVIGVILYEGRKPPVPHVPLPDGGECMYWNGDYYEQISCKEKPDNNALVIPLDSERFADLRKITEPDTITDASIGRVWYFKKGSDIEYFTSGGDYPADPTYRLLPITAYMIRKHIHPHQEMAIFIFHMFHQCLPTQAYTY</sequence>
<keyword evidence="1" id="KW-1133">Transmembrane helix</keyword>
<keyword evidence="1" id="KW-0812">Transmembrane</keyword>
<organism evidence="2 3">
    <name type="scientific">Dinghuibacter silviterrae</name>
    <dbReference type="NCBI Taxonomy" id="1539049"/>
    <lineage>
        <taxon>Bacteria</taxon>
        <taxon>Pseudomonadati</taxon>
        <taxon>Bacteroidota</taxon>
        <taxon>Chitinophagia</taxon>
        <taxon>Chitinophagales</taxon>
        <taxon>Chitinophagaceae</taxon>
        <taxon>Dinghuibacter</taxon>
    </lineage>
</organism>
<feature type="transmembrane region" description="Helical" evidence="1">
    <location>
        <begin position="167"/>
        <end position="185"/>
    </location>
</feature>
<dbReference type="Proteomes" id="UP000294498">
    <property type="component" value="Unassembled WGS sequence"/>
</dbReference>
<evidence type="ECO:0000313" key="3">
    <source>
        <dbReference type="Proteomes" id="UP000294498"/>
    </source>
</evidence>
<accession>A0A4R8DQG2</accession>
<name>A0A4R8DQG2_9BACT</name>
<proteinExistence type="predicted"/>
<dbReference type="OrthoDB" id="1340494at2"/>
<evidence type="ECO:0000256" key="1">
    <source>
        <dbReference type="SAM" id="Phobius"/>
    </source>
</evidence>
<keyword evidence="3" id="KW-1185">Reference proteome</keyword>
<evidence type="ECO:0000313" key="2">
    <source>
        <dbReference type="EMBL" id="TDX00382.1"/>
    </source>
</evidence>
<keyword evidence="1" id="KW-0472">Membrane</keyword>
<dbReference type="EMBL" id="SODV01000001">
    <property type="protein sequence ID" value="TDX00382.1"/>
    <property type="molecule type" value="Genomic_DNA"/>
</dbReference>
<dbReference type="AlphaFoldDB" id="A0A4R8DQG2"/>
<protein>
    <submittedName>
        <fullName evidence="2">Uncharacterized protein</fullName>
    </submittedName>
</protein>
<reference evidence="2 3" key="1">
    <citation type="submission" date="2019-03" db="EMBL/GenBank/DDBJ databases">
        <title>Genomic Encyclopedia of Type Strains, Phase IV (KMG-IV): sequencing the most valuable type-strain genomes for metagenomic binning, comparative biology and taxonomic classification.</title>
        <authorList>
            <person name="Goeker M."/>
        </authorList>
    </citation>
    <scope>NUCLEOTIDE SEQUENCE [LARGE SCALE GENOMIC DNA]</scope>
    <source>
        <strain evidence="2 3">DSM 100059</strain>
    </source>
</reference>
<dbReference type="RefSeq" id="WP_133991956.1">
    <property type="nucleotide sequence ID" value="NZ_SODV01000001.1"/>
</dbReference>
<comment type="caution">
    <text evidence="2">The sequence shown here is derived from an EMBL/GenBank/DDBJ whole genome shotgun (WGS) entry which is preliminary data.</text>
</comment>
<gene>
    <name evidence="2" type="ORF">EDB95_1404</name>
</gene>